<evidence type="ECO:0000313" key="2">
    <source>
        <dbReference type="EMBL" id="CAL1575144.1"/>
    </source>
</evidence>
<dbReference type="PANTHER" id="PTHR34649">
    <property type="entry name" value="CILIA- AND FLAGELLA-ASSOCIATED PROTEIN 99"/>
    <property type="match status" value="1"/>
</dbReference>
<reference evidence="2 3" key="1">
    <citation type="submission" date="2024-04" db="EMBL/GenBank/DDBJ databases">
        <authorList>
            <person name="Waldvogel A.-M."/>
            <person name="Schoenle A."/>
        </authorList>
    </citation>
    <scope>NUCLEOTIDE SEQUENCE [LARGE SCALE GENOMIC DNA]</scope>
</reference>
<name>A0AAV2JC30_KNICA</name>
<accession>A0AAV2JC30</accession>
<protein>
    <recommendedName>
        <fullName evidence="4">Cilia- and flagella-associated protein 99</fullName>
    </recommendedName>
</protein>
<evidence type="ECO:0008006" key="4">
    <source>
        <dbReference type="Google" id="ProtNLM"/>
    </source>
</evidence>
<dbReference type="InterPro" id="IPR039341">
    <property type="entry name" value="CFAP99"/>
</dbReference>
<dbReference type="EMBL" id="OZ035834">
    <property type="protein sequence ID" value="CAL1575144.1"/>
    <property type="molecule type" value="Genomic_DNA"/>
</dbReference>
<organism evidence="2 3">
    <name type="scientific">Knipowitschia caucasica</name>
    <name type="common">Caucasian dwarf goby</name>
    <name type="synonym">Pomatoschistus caucasicus</name>
    <dbReference type="NCBI Taxonomy" id="637954"/>
    <lineage>
        <taxon>Eukaryota</taxon>
        <taxon>Metazoa</taxon>
        <taxon>Chordata</taxon>
        <taxon>Craniata</taxon>
        <taxon>Vertebrata</taxon>
        <taxon>Euteleostomi</taxon>
        <taxon>Actinopterygii</taxon>
        <taxon>Neopterygii</taxon>
        <taxon>Teleostei</taxon>
        <taxon>Neoteleostei</taxon>
        <taxon>Acanthomorphata</taxon>
        <taxon>Gobiaria</taxon>
        <taxon>Gobiiformes</taxon>
        <taxon>Gobioidei</taxon>
        <taxon>Gobiidae</taxon>
        <taxon>Gobiinae</taxon>
        <taxon>Knipowitschia</taxon>
    </lineage>
</organism>
<dbReference type="Proteomes" id="UP001497482">
    <property type="component" value="Chromosome 12"/>
</dbReference>
<sequence>MSSNYVPLVRDAIRLLDKFSESRQCLDDFVEDSSKDLQSLDPRHKHFILDTVSGCIEHKNILDVVINLYEKAESVPKRELNMYLIVCYLTTCFLDKLGLKCFSSIVKSLGVHKLQKFLLFFLSNLTTLVLEKWTAIYDAEHVQKQWIEPTLRWRPEIIALLEKLAVKVSSGSQQRKAPAKTTEPQEFALTKPKARALPVPEVIPVLEKQKPVPRTTYTAPKEMKIIHDVKQKNKQRTETLLYKANLQMSPLKSQHYQEVVSKESIPSAERLHSFKSTPLPSTTRQSHWNIKLNSAAILRQGALVDRQLSQEFVRMECLVEGALEPSAFLQWQNEMREKDLQEELAKVECRRLEGRISREEAALARSRLMAQNQAAAKLKKEEAAELMRRYAVKRFQEEKEMKELVQQVSDGHKNAKAAKEKLFEMKQKIVREVSKESQEHLRRALAEAEADMIRKCEIIRQIHAIESVSRTKSCHFDDRETGGHDLLGEMSLCELKERLALLKEEQLTERLQRRQDIHSQRDKKKQLLQHKLDTIDHHRNAQRQVTTSRTDRTKQQTCRQVVAVHESVLALQRRLEEKKQERNSLKHREQISSRPSHSEDVFSKQTSCEQRDWGDLEQTLALQIQELASVSLL</sequence>
<proteinExistence type="predicted"/>
<feature type="region of interest" description="Disordered" evidence="1">
    <location>
        <begin position="511"/>
        <end position="557"/>
    </location>
</feature>
<feature type="compositionally biased region" description="Basic and acidic residues" evidence="1">
    <location>
        <begin position="530"/>
        <end position="539"/>
    </location>
</feature>
<feature type="compositionally biased region" description="Basic and acidic residues" evidence="1">
    <location>
        <begin position="577"/>
        <end position="602"/>
    </location>
</feature>
<keyword evidence="3" id="KW-1185">Reference proteome</keyword>
<feature type="region of interest" description="Disordered" evidence="1">
    <location>
        <begin position="577"/>
        <end position="605"/>
    </location>
</feature>
<gene>
    <name evidence="2" type="ORF">KC01_LOCUS6770</name>
</gene>
<evidence type="ECO:0000256" key="1">
    <source>
        <dbReference type="SAM" id="MobiDB-lite"/>
    </source>
</evidence>
<feature type="compositionally biased region" description="Basic and acidic residues" evidence="1">
    <location>
        <begin position="511"/>
        <end position="520"/>
    </location>
</feature>
<dbReference type="PANTHER" id="PTHR34649:SF1">
    <property type="entry name" value="CILIA- AND FLAGELLA-ASSOCIATED PROTEIN 99"/>
    <property type="match status" value="1"/>
</dbReference>
<dbReference type="AlphaFoldDB" id="A0AAV2JC30"/>
<evidence type="ECO:0000313" key="3">
    <source>
        <dbReference type="Proteomes" id="UP001497482"/>
    </source>
</evidence>